<dbReference type="InterPro" id="IPR018181">
    <property type="entry name" value="Heat_shock_70_CS"/>
</dbReference>
<dbReference type="PRINTS" id="PR00301">
    <property type="entry name" value="HEATSHOCK70"/>
</dbReference>
<gene>
    <name evidence="4" type="ORF">L195_g044891</name>
</gene>
<dbReference type="STRING" id="57577.A0A2K3MDC6"/>
<dbReference type="InterPro" id="IPR013126">
    <property type="entry name" value="Hsp_70_fam"/>
</dbReference>
<evidence type="ECO:0000313" key="4">
    <source>
        <dbReference type="EMBL" id="PNX88777.1"/>
    </source>
</evidence>
<evidence type="ECO:0000256" key="2">
    <source>
        <dbReference type="ARBA" id="ARBA00022741"/>
    </source>
</evidence>
<accession>A0A2K3MDC6</accession>
<protein>
    <submittedName>
        <fullName evidence="4">Heat shock protein 70 kDa</fullName>
    </submittedName>
</protein>
<dbReference type="FunFam" id="3.90.640.10:FF:000002">
    <property type="entry name" value="Heat shock 70 kDa"/>
    <property type="match status" value="1"/>
</dbReference>
<dbReference type="PANTHER" id="PTHR19375">
    <property type="entry name" value="HEAT SHOCK PROTEIN 70KDA"/>
    <property type="match status" value="1"/>
</dbReference>
<dbReference type="GO" id="GO:0140662">
    <property type="term" value="F:ATP-dependent protein folding chaperone"/>
    <property type="evidence" value="ECO:0007669"/>
    <property type="project" value="InterPro"/>
</dbReference>
<dbReference type="Pfam" id="PF00012">
    <property type="entry name" value="HSP70"/>
    <property type="match status" value="1"/>
</dbReference>
<dbReference type="EMBL" id="ASHM01057655">
    <property type="protein sequence ID" value="PNX88777.1"/>
    <property type="molecule type" value="Genomic_DNA"/>
</dbReference>
<dbReference type="Proteomes" id="UP000236291">
    <property type="component" value="Unassembled WGS sequence"/>
</dbReference>
<proteinExistence type="inferred from homology"/>
<keyword evidence="3" id="KW-0067">ATP-binding</keyword>
<comment type="similarity">
    <text evidence="1">Belongs to the heat shock protein 70 family.</text>
</comment>
<feature type="non-terminal residue" evidence="4">
    <location>
        <position position="285"/>
    </location>
</feature>
<reference evidence="4 5" key="2">
    <citation type="journal article" date="2017" name="Front. Plant Sci.">
        <title>Gene Classification and Mining of Molecular Markers Useful in Red Clover (Trifolium pratense) Breeding.</title>
        <authorList>
            <person name="Istvanek J."/>
            <person name="Dluhosova J."/>
            <person name="Dluhos P."/>
            <person name="Patkova L."/>
            <person name="Nedelnik J."/>
            <person name="Repkova J."/>
        </authorList>
    </citation>
    <scope>NUCLEOTIDE SEQUENCE [LARGE SCALE GENOMIC DNA]</scope>
    <source>
        <strain evidence="5">cv. Tatra</strain>
        <tissue evidence="4">Young leaves</tissue>
    </source>
</reference>
<organism evidence="4 5">
    <name type="scientific">Trifolium pratense</name>
    <name type="common">Red clover</name>
    <dbReference type="NCBI Taxonomy" id="57577"/>
    <lineage>
        <taxon>Eukaryota</taxon>
        <taxon>Viridiplantae</taxon>
        <taxon>Streptophyta</taxon>
        <taxon>Embryophyta</taxon>
        <taxon>Tracheophyta</taxon>
        <taxon>Spermatophyta</taxon>
        <taxon>Magnoliopsida</taxon>
        <taxon>eudicotyledons</taxon>
        <taxon>Gunneridae</taxon>
        <taxon>Pentapetalae</taxon>
        <taxon>rosids</taxon>
        <taxon>fabids</taxon>
        <taxon>Fabales</taxon>
        <taxon>Fabaceae</taxon>
        <taxon>Papilionoideae</taxon>
        <taxon>50 kb inversion clade</taxon>
        <taxon>NPAAA clade</taxon>
        <taxon>Hologalegina</taxon>
        <taxon>IRL clade</taxon>
        <taxon>Trifolieae</taxon>
        <taxon>Trifolium</taxon>
    </lineage>
</organism>
<sequence length="285" mass="31948">MARKYEGPVIGIDLGTTYSRVAVWQEQNNSAVIIRDEQGNITIPSFVAFTNSQKLVGDAAKDQAASNPSNTIFDAKKLIGRKYSDPIIQNNLRLWPFKVISSTNDKPMIVVKYKVITVPAYFDNSQRVAMKDAGLIAGLNVMQIINEPIAAALTYGLHTRANCVENKNIFICDIGGGTFGVSLITLKGDKFEIKATGETQFGGEDFSDRMVNHFVKEFKRRHGIEISGNSSALRRLRIECERAKRTLSYRYEVTIKVDAICHDICFHPSITRAKFEQLNMDLFEK</sequence>
<dbReference type="AlphaFoldDB" id="A0A2K3MDC6"/>
<dbReference type="GO" id="GO:0005524">
    <property type="term" value="F:ATP binding"/>
    <property type="evidence" value="ECO:0007669"/>
    <property type="project" value="UniProtKB-KW"/>
</dbReference>
<dbReference type="FunFam" id="3.30.420.40:FF:000028">
    <property type="entry name" value="heat shock 70 kDa protein-like"/>
    <property type="match status" value="1"/>
</dbReference>
<keyword evidence="2" id="KW-0547">Nucleotide-binding</keyword>
<comment type="caution">
    <text evidence="4">The sequence shown here is derived from an EMBL/GenBank/DDBJ whole genome shotgun (WGS) entry which is preliminary data.</text>
</comment>
<reference evidence="4 5" key="1">
    <citation type="journal article" date="2014" name="Am. J. Bot.">
        <title>Genome assembly and annotation for red clover (Trifolium pratense; Fabaceae).</title>
        <authorList>
            <person name="Istvanek J."/>
            <person name="Jaros M."/>
            <person name="Krenek A."/>
            <person name="Repkova J."/>
        </authorList>
    </citation>
    <scope>NUCLEOTIDE SEQUENCE [LARGE SCALE GENOMIC DNA]</scope>
    <source>
        <strain evidence="5">cv. Tatra</strain>
        <tissue evidence="4">Young leaves</tissue>
    </source>
</reference>
<evidence type="ECO:0000256" key="3">
    <source>
        <dbReference type="ARBA" id="ARBA00022840"/>
    </source>
</evidence>
<dbReference type="Gene3D" id="3.90.640.10">
    <property type="entry name" value="Actin, Chain A, domain 4"/>
    <property type="match status" value="1"/>
</dbReference>
<dbReference type="ExpressionAtlas" id="A0A2K3MDC6">
    <property type="expression patterns" value="baseline"/>
</dbReference>
<evidence type="ECO:0000313" key="5">
    <source>
        <dbReference type="Proteomes" id="UP000236291"/>
    </source>
</evidence>
<evidence type="ECO:0000256" key="1">
    <source>
        <dbReference type="ARBA" id="ARBA00007381"/>
    </source>
</evidence>
<keyword evidence="4" id="KW-0346">Stress response</keyword>
<dbReference type="InterPro" id="IPR043129">
    <property type="entry name" value="ATPase_NBD"/>
</dbReference>
<dbReference type="FunFam" id="3.30.30.30:FF:000001">
    <property type="entry name" value="heat shock 70 kDa protein-like"/>
    <property type="match status" value="1"/>
</dbReference>
<name>A0A2K3MDC6_TRIPR</name>
<dbReference type="Gene3D" id="3.30.420.40">
    <property type="match status" value="3"/>
</dbReference>
<dbReference type="PROSITE" id="PS00297">
    <property type="entry name" value="HSP70_1"/>
    <property type="match status" value="1"/>
</dbReference>
<dbReference type="SUPFAM" id="SSF53067">
    <property type="entry name" value="Actin-like ATPase domain"/>
    <property type="match status" value="2"/>
</dbReference>